<protein>
    <submittedName>
        <fullName evidence="2">Uncharacterized protein</fullName>
    </submittedName>
</protein>
<keyword evidence="3" id="KW-1185">Reference proteome</keyword>
<dbReference type="EMBL" id="JACSCY010000025">
    <property type="protein sequence ID" value="MBC6613212.1"/>
    <property type="molecule type" value="Genomic_DNA"/>
</dbReference>
<evidence type="ECO:0000256" key="1">
    <source>
        <dbReference type="SAM" id="MobiDB-lite"/>
    </source>
</evidence>
<evidence type="ECO:0000313" key="3">
    <source>
        <dbReference type="Proteomes" id="UP000622017"/>
    </source>
</evidence>
<evidence type="ECO:0000313" key="2">
    <source>
        <dbReference type="EMBL" id="MBC6613212.1"/>
    </source>
</evidence>
<dbReference type="Proteomes" id="UP000622017">
    <property type="component" value="Unassembled WGS sequence"/>
</dbReference>
<organism evidence="2 3">
    <name type="scientific">Hymenobacter citatus</name>
    <dbReference type="NCBI Taxonomy" id="2763506"/>
    <lineage>
        <taxon>Bacteria</taxon>
        <taxon>Pseudomonadati</taxon>
        <taxon>Bacteroidota</taxon>
        <taxon>Cytophagia</taxon>
        <taxon>Cytophagales</taxon>
        <taxon>Hymenobacteraceae</taxon>
        <taxon>Hymenobacter</taxon>
    </lineage>
</organism>
<comment type="caution">
    <text evidence="2">The sequence shown here is derived from an EMBL/GenBank/DDBJ whole genome shotgun (WGS) entry which is preliminary data.</text>
</comment>
<sequence length="106" mass="11751">MSKLKVTLGHLLPKPAQSVDDLLLGNSPSPQIAPTPEPTAGDDAKIRFTNALPPNTFRRLQQYTFWSHETIGDVLNDALLAYLDGKPEADREIPAKQAKRRRLPPI</sequence>
<accession>A0ABR7MRL7</accession>
<gene>
    <name evidence="2" type="ORF">H8B15_19985</name>
</gene>
<proteinExistence type="predicted"/>
<reference evidence="2 3" key="1">
    <citation type="submission" date="2020-08" db="EMBL/GenBank/DDBJ databases">
        <title>Hymenobacter sp.</title>
        <authorList>
            <person name="Kim M.K."/>
        </authorList>
    </citation>
    <scope>NUCLEOTIDE SEQUENCE [LARGE SCALE GENOMIC DNA]</scope>
    <source>
        <strain evidence="2 3">BT507</strain>
    </source>
</reference>
<dbReference type="RefSeq" id="WP_187321427.1">
    <property type="nucleotide sequence ID" value="NZ_JACSCY010000025.1"/>
</dbReference>
<name>A0ABR7MRL7_9BACT</name>
<feature type="region of interest" description="Disordered" evidence="1">
    <location>
        <begin position="25"/>
        <end position="44"/>
    </location>
</feature>